<reference evidence="3" key="1">
    <citation type="submission" date="2013-11" db="EMBL/GenBank/DDBJ databases">
        <title>The genomic landscape of the Guanapo guppy.</title>
        <authorList>
            <person name="Kuenstner A."/>
            <person name="Dreyer C."/>
        </authorList>
    </citation>
    <scope>NUCLEOTIDE SEQUENCE</scope>
    <source>
        <strain evidence="3">Guanapo</strain>
    </source>
</reference>
<dbReference type="InterPro" id="IPR040350">
    <property type="entry name" value="TMEM272"/>
</dbReference>
<keyword evidence="1" id="KW-1133">Transmembrane helix</keyword>
<dbReference type="Ensembl" id="ENSPRET00000016036.1">
    <property type="protein sequence ID" value="ENSPREP00000015871.1"/>
    <property type="gene ID" value="ENSPREG00000010701.1"/>
</dbReference>
<dbReference type="OMA" id="FRDCPQQ"/>
<feature type="transmembrane region" description="Helical" evidence="1">
    <location>
        <begin position="59"/>
        <end position="78"/>
    </location>
</feature>
<dbReference type="Bgee" id="ENSPREG00000010701">
    <property type="expression patterns" value="Expressed in organism subdivision and 1 other cell type or tissue"/>
</dbReference>
<proteinExistence type="predicted"/>
<reference evidence="2" key="3">
    <citation type="submission" date="2025-09" db="UniProtKB">
        <authorList>
            <consortium name="Ensembl"/>
        </authorList>
    </citation>
    <scope>IDENTIFICATION</scope>
    <source>
        <strain evidence="2">Guanapo</strain>
    </source>
</reference>
<evidence type="ECO:0000313" key="3">
    <source>
        <dbReference type="Proteomes" id="UP000242638"/>
    </source>
</evidence>
<feature type="transmembrane region" description="Helical" evidence="1">
    <location>
        <begin position="140"/>
        <end position="160"/>
    </location>
</feature>
<keyword evidence="1" id="KW-0472">Membrane</keyword>
<evidence type="ECO:0000256" key="1">
    <source>
        <dbReference type="SAM" id="Phobius"/>
    </source>
</evidence>
<dbReference type="PANTHER" id="PTHR33444">
    <property type="entry name" value="SI:DKEY-19B23.12-RELATED"/>
    <property type="match status" value="1"/>
</dbReference>
<dbReference type="PANTHER" id="PTHR33444:SF2">
    <property type="entry name" value="MARVEL DOMAIN-CONTAINING PROTEIN"/>
    <property type="match status" value="1"/>
</dbReference>
<reference evidence="2" key="2">
    <citation type="submission" date="2025-08" db="UniProtKB">
        <authorList>
            <consortium name="Ensembl"/>
        </authorList>
    </citation>
    <scope>IDENTIFICATION</scope>
    <source>
        <strain evidence="2">Guanapo</strain>
    </source>
</reference>
<accession>A0A3P9P213</accession>
<organism evidence="2 3">
    <name type="scientific">Poecilia reticulata</name>
    <name type="common">Guppy</name>
    <name type="synonym">Acanthophacelus reticulatus</name>
    <dbReference type="NCBI Taxonomy" id="8081"/>
    <lineage>
        <taxon>Eukaryota</taxon>
        <taxon>Metazoa</taxon>
        <taxon>Chordata</taxon>
        <taxon>Craniata</taxon>
        <taxon>Vertebrata</taxon>
        <taxon>Euteleostomi</taxon>
        <taxon>Actinopterygii</taxon>
        <taxon>Neopterygii</taxon>
        <taxon>Teleostei</taxon>
        <taxon>Neoteleostei</taxon>
        <taxon>Acanthomorphata</taxon>
        <taxon>Ovalentaria</taxon>
        <taxon>Atherinomorphae</taxon>
        <taxon>Cyprinodontiformes</taxon>
        <taxon>Poeciliidae</taxon>
        <taxon>Poeciliinae</taxon>
        <taxon>Poecilia</taxon>
    </lineage>
</organism>
<dbReference type="GeneTree" id="ENSGT00940000175475"/>
<dbReference type="AlphaFoldDB" id="A0A3P9P213"/>
<feature type="transmembrane region" description="Helical" evidence="1">
    <location>
        <begin position="28"/>
        <end position="47"/>
    </location>
</feature>
<protein>
    <submittedName>
        <fullName evidence="2">Uncharacterized protein</fullName>
    </submittedName>
</protein>
<sequence length="188" mass="21415">MFLFCCESACTKGFFFGNIFVLKRPVHFWLVCFVTSGCLKQSGVVYFRDCPQQPNIPNYLLGLALVPLLMIPFMTLPCESYAAQSRERPKGFKACLEGFIGLFIFIWFLLGAVWVFSVYQPNYDPSAADGLYCNKTLYTFAFWNAVLETFGFGILLAKFCKGMLCYVNMSPVDRGFYGNVGERKRQEC</sequence>
<dbReference type="Proteomes" id="UP000242638">
    <property type="component" value="Unassembled WGS sequence"/>
</dbReference>
<keyword evidence="1" id="KW-0812">Transmembrane</keyword>
<name>A0A3P9P213_POERE</name>
<feature type="transmembrane region" description="Helical" evidence="1">
    <location>
        <begin position="99"/>
        <end position="120"/>
    </location>
</feature>
<keyword evidence="3" id="KW-1185">Reference proteome</keyword>
<evidence type="ECO:0000313" key="2">
    <source>
        <dbReference type="Ensembl" id="ENSPREP00000015871.1"/>
    </source>
</evidence>